<dbReference type="AlphaFoldDB" id="A0AA36D2K1"/>
<evidence type="ECO:0000256" key="1">
    <source>
        <dbReference type="SAM" id="SignalP"/>
    </source>
</evidence>
<feature type="signal peptide" evidence="1">
    <location>
        <begin position="1"/>
        <end position="19"/>
    </location>
</feature>
<protein>
    <submittedName>
        <fullName evidence="2">Uncharacterized protein</fullName>
    </submittedName>
</protein>
<feature type="non-terminal residue" evidence="2">
    <location>
        <position position="179"/>
    </location>
</feature>
<evidence type="ECO:0000313" key="2">
    <source>
        <dbReference type="EMBL" id="CAJ0579491.1"/>
    </source>
</evidence>
<reference evidence="2" key="1">
    <citation type="submission" date="2023-06" db="EMBL/GenBank/DDBJ databases">
        <authorList>
            <person name="Delattre M."/>
        </authorList>
    </citation>
    <scope>NUCLEOTIDE SEQUENCE</scope>
    <source>
        <strain evidence="2">AF72</strain>
    </source>
</reference>
<proteinExistence type="predicted"/>
<accession>A0AA36D2K1</accession>
<dbReference type="Proteomes" id="UP001177023">
    <property type="component" value="Unassembled WGS sequence"/>
</dbReference>
<organism evidence="2 3">
    <name type="scientific">Mesorhabditis spiculigera</name>
    <dbReference type="NCBI Taxonomy" id="96644"/>
    <lineage>
        <taxon>Eukaryota</taxon>
        <taxon>Metazoa</taxon>
        <taxon>Ecdysozoa</taxon>
        <taxon>Nematoda</taxon>
        <taxon>Chromadorea</taxon>
        <taxon>Rhabditida</taxon>
        <taxon>Rhabditina</taxon>
        <taxon>Rhabditomorpha</taxon>
        <taxon>Rhabditoidea</taxon>
        <taxon>Rhabditidae</taxon>
        <taxon>Mesorhabditinae</taxon>
        <taxon>Mesorhabditis</taxon>
    </lineage>
</organism>
<comment type="caution">
    <text evidence="2">The sequence shown here is derived from an EMBL/GenBank/DDBJ whole genome shotgun (WGS) entry which is preliminary data.</text>
</comment>
<dbReference type="EMBL" id="CATQJA010002657">
    <property type="protein sequence ID" value="CAJ0579491.1"/>
    <property type="molecule type" value="Genomic_DNA"/>
</dbReference>
<feature type="chain" id="PRO_5041456257" evidence="1">
    <location>
        <begin position="20"/>
        <end position="179"/>
    </location>
</feature>
<name>A0AA36D2K1_9BILA</name>
<gene>
    <name evidence="2" type="ORF">MSPICULIGERA_LOCUS17707</name>
</gene>
<evidence type="ECO:0000313" key="3">
    <source>
        <dbReference type="Proteomes" id="UP001177023"/>
    </source>
</evidence>
<sequence>MRSLSVLLMLALFVATIYSAAVPLGLRPAREHADGTASVLPTAEPTSSEPTPTTTVATVEKAENEASTVAGVVILKRKKGGKGQKAEFKQLPITAPPKEPVVRKSLKLPTSKNYGLQTGVQTHLVDSNGKILRNVSAIPIRVASKKPSTPKPSATISQVESEAAAPVAVHFGAAPISLL</sequence>
<keyword evidence="1" id="KW-0732">Signal</keyword>
<keyword evidence="3" id="KW-1185">Reference proteome</keyword>